<comment type="subunit">
    <text evidence="9">The complex comprises the extracytoplasmic solute receptor protein and the two transmembrane proteins.</text>
</comment>
<dbReference type="GO" id="GO:0005886">
    <property type="term" value="C:plasma membrane"/>
    <property type="evidence" value="ECO:0007669"/>
    <property type="project" value="UniProtKB-SubCell"/>
</dbReference>
<accession>A0A9X9WS70</accession>
<evidence type="ECO:0000256" key="3">
    <source>
        <dbReference type="ARBA" id="ARBA00022475"/>
    </source>
</evidence>
<keyword evidence="4 9" id="KW-0997">Cell inner membrane</keyword>
<dbReference type="InterPro" id="IPR055348">
    <property type="entry name" value="DctQ"/>
</dbReference>
<comment type="subcellular location">
    <subcellularLocation>
        <location evidence="1 9">Cell inner membrane</location>
        <topology evidence="1 9">Multi-pass membrane protein</topology>
    </subcellularLocation>
</comment>
<keyword evidence="7 9" id="KW-0472">Membrane</keyword>
<feature type="transmembrane region" description="Helical" evidence="9">
    <location>
        <begin position="102"/>
        <end position="124"/>
    </location>
</feature>
<evidence type="ECO:0000256" key="5">
    <source>
        <dbReference type="ARBA" id="ARBA00022692"/>
    </source>
</evidence>
<comment type="caution">
    <text evidence="11">The sequence shown here is derived from an EMBL/GenBank/DDBJ whole genome shotgun (WGS) entry which is preliminary data.</text>
</comment>
<comment type="function">
    <text evidence="9">Part of the tripartite ATP-independent periplasmic (TRAP) transport system.</text>
</comment>
<feature type="transmembrane region" description="Helical" evidence="9">
    <location>
        <begin position="64"/>
        <end position="82"/>
    </location>
</feature>
<keyword evidence="2 9" id="KW-0813">Transport</keyword>
<dbReference type="RefSeq" id="WP_211860380.1">
    <property type="nucleotide sequence ID" value="NZ_JAAEDM010000004.1"/>
</dbReference>
<comment type="similarity">
    <text evidence="8 9">Belongs to the TRAP transporter small permease family.</text>
</comment>
<dbReference type="Proteomes" id="UP001138751">
    <property type="component" value="Unassembled WGS sequence"/>
</dbReference>
<dbReference type="GO" id="GO:0015740">
    <property type="term" value="P:C4-dicarboxylate transport"/>
    <property type="evidence" value="ECO:0007669"/>
    <property type="project" value="TreeGrafter"/>
</dbReference>
<name>A0A9X9WS70_9PROT</name>
<evidence type="ECO:0000313" key="11">
    <source>
        <dbReference type="EMBL" id="MBR0669999.1"/>
    </source>
</evidence>
<dbReference type="PANTHER" id="PTHR35011">
    <property type="entry name" value="2,3-DIKETO-L-GULONATE TRAP TRANSPORTER SMALL PERMEASE PROTEIN YIAM"/>
    <property type="match status" value="1"/>
</dbReference>
<evidence type="ECO:0000256" key="2">
    <source>
        <dbReference type="ARBA" id="ARBA00022448"/>
    </source>
</evidence>
<gene>
    <name evidence="11" type="ORF">GXW76_02330</name>
</gene>
<evidence type="ECO:0000256" key="4">
    <source>
        <dbReference type="ARBA" id="ARBA00022519"/>
    </source>
</evidence>
<reference evidence="11" key="1">
    <citation type="submission" date="2020-01" db="EMBL/GenBank/DDBJ databases">
        <authorList>
            <person name="Rat A."/>
        </authorList>
    </citation>
    <scope>NUCLEOTIDE SEQUENCE</scope>
    <source>
        <strain evidence="11">LMG 31231</strain>
    </source>
</reference>
<keyword evidence="6 9" id="KW-1133">Transmembrane helix</keyword>
<dbReference type="EMBL" id="JAAEDM010000004">
    <property type="protein sequence ID" value="MBR0669999.1"/>
    <property type="molecule type" value="Genomic_DNA"/>
</dbReference>
<feature type="transmembrane region" description="Helical" evidence="9">
    <location>
        <begin position="21"/>
        <end position="44"/>
    </location>
</feature>
<dbReference type="GO" id="GO:0022857">
    <property type="term" value="F:transmembrane transporter activity"/>
    <property type="evidence" value="ECO:0007669"/>
    <property type="project" value="UniProtKB-UniRule"/>
</dbReference>
<feature type="transmembrane region" description="Helical" evidence="9">
    <location>
        <begin position="151"/>
        <end position="176"/>
    </location>
</feature>
<evidence type="ECO:0000259" key="10">
    <source>
        <dbReference type="Pfam" id="PF04290"/>
    </source>
</evidence>
<keyword evidence="3" id="KW-1003">Cell membrane</keyword>
<organism evidence="11 12">
    <name type="scientific">Neoroseomonas soli</name>
    <dbReference type="NCBI Taxonomy" id="1081025"/>
    <lineage>
        <taxon>Bacteria</taxon>
        <taxon>Pseudomonadati</taxon>
        <taxon>Pseudomonadota</taxon>
        <taxon>Alphaproteobacteria</taxon>
        <taxon>Acetobacterales</taxon>
        <taxon>Acetobacteraceae</taxon>
        <taxon>Neoroseomonas</taxon>
    </lineage>
</organism>
<dbReference type="PANTHER" id="PTHR35011:SF10">
    <property type="entry name" value="TRAP TRANSPORTER SMALL PERMEASE PROTEIN"/>
    <property type="match status" value="1"/>
</dbReference>
<evidence type="ECO:0000256" key="7">
    <source>
        <dbReference type="ARBA" id="ARBA00023136"/>
    </source>
</evidence>
<evidence type="ECO:0000313" key="12">
    <source>
        <dbReference type="Proteomes" id="UP001138751"/>
    </source>
</evidence>
<keyword evidence="5 9" id="KW-0812">Transmembrane</keyword>
<evidence type="ECO:0000256" key="6">
    <source>
        <dbReference type="ARBA" id="ARBA00022989"/>
    </source>
</evidence>
<dbReference type="InterPro" id="IPR007387">
    <property type="entry name" value="TRAP_DctQ"/>
</dbReference>
<evidence type="ECO:0000256" key="9">
    <source>
        <dbReference type="RuleBase" id="RU369079"/>
    </source>
</evidence>
<dbReference type="AlphaFoldDB" id="A0A9X9WS70"/>
<reference evidence="11" key="2">
    <citation type="journal article" date="2021" name="Syst. Appl. Microbiol.">
        <title>Roseomonas hellenica sp. nov., isolated from roots of wild-growing Alkanna tinctoria.</title>
        <authorList>
            <person name="Rat A."/>
            <person name="Naranjo H.D."/>
            <person name="Lebbe L."/>
            <person name="Cnockaert M."/>
            <person name="Krigas N."/>
            <person name="Grigoriadou K."/>
            <person name="Maloupa E."/>
            <person name="Willems A."/>
        </authorList>
    </citation>
    <scope>NUCLEOTIDE SEQUENCE</scope>
    <source>
        <strain evidence="11">LMG 31231</strain>
    </source>
</reference>
<evidence type="ECO:0000256" key="8">
    <source>
        <dbReference type="ARBA" id="ARBA00038436"/>
    </source>
</evidence>
<protein>
    <recommendedName>
        <fullName evidence="9">TRAP transporter small permease protein</fullName>
    </recommendedName>
</protein>
<feature type="domain" description="Tripartite ATP-independent periplasmic transporters DctQ component" evidence="10">
    <location>
        <begin position="41"/>
        <end position="169"/>
    </location>
</feature>
<dbReference type="Pfam" id="PF04290">
    <property type="entry name" value="DctQ"/>
    <property type="match status" value="1"/>
</dbReference>
<proteinExistence type="inferred from homology"/>
<evidence type="ECO:0000256" key="1">
    <source>
        <dbReference type="ARBA" id="ARBA00004429"/>
    </source>
</evidence>
<sequence length="214" mass="22855">MSGAVGPVPAPLRAVRALRRAAAAVAALMAYVAGWAYIVCALFITFDIVARTFLGFSSQATVEVTGYLLAGGIAWALAHTLFKRAHIRVDVFVNRLPVQVRAPLHILALGLLSALAVLFAWAAWELVDESALFDAHDNSALRFQMVWPQGIWAFGISAFVLSCFVLLLEASLALLAGRGASLDGLLGSRTLEDETEEALEAVAMAHEGEEAPRP</sequence>
<keyword evidence="12" id="KW-1185">Reference proteome</keyword>